<accession>A0ABR8ZI87</accession>
<reference evidence="1 2" key="1">
    <citation type="submission" date="2020-09" db="EMBL/GenBank/DDBJ databases">
        <title>Genome seq and assembly of Chryseobacterium sp.</title>
        <authorList>
            <person name="Chhetri G."/>
        </authorList>
    </citation>
    <scope>NUCLEOTIDE SEQUENCE [LARGE SCALE GENOMIC DNA]</scope>
    <source>
        <strain evidence="1 2">GCR10</strain>
    </source>
</reference>
<evidence type="ECO:0008006" key="3">
    <source>
        <dbReference type="Google" id="ProtNLM"/>
    </source>
</evidence>
<evidence type="ECO:0000313" key="1">
    <source>
        <dbReference type="EMBL" id="MBD8084523.1"/>
    </source>
</evidence>
<proteinExistence type="predicted"/>
<dbReference type="RefSeq" id="WP_191738354.1">
    <property type="nucleotide sequence ID" value="NZ_JACYFS010000011.1"/>
</dbReference>
<comment type="caution">
    <text evidence="1">The sequence shown here is derived from an EMBL/GenBank/DDBJ whole genome shotgun (WGS) entry which is preliminary data.</text>
</comment>
<protein>
    <recommendedName>
        <fullName evidence="3">Phage tail protein</fullName>
    </recommendedName>
</protein>
<evidence type="ECO:0000313" key="2">
    <source>
        <dbReference type="Proteomes" id="UP000637299"/>
    </source>
</evidence>
<name>A0ABR8ZI87_9FLAO</name>
<keyword evidence="2" id="KW-1185">Reference proteome</keyword>
<dbReference type="Proteomes" id="UP000637299">
    <property type="component" value="Unassembled WGS sequence"/>
</dbReference>
<organism evidence="1 2">
    <name type="scientific">Chryseobacterium caseinilyticum</name>
    <dbReference type="NCBI Taxonomy" id="2771428"/>
    <lineage>
        <taxon>Bacteria</taxon>
        <taxon>Pseudomonadati</taxon>
        <taxon>Bacteroidota</taxon>
        <taxon>Flavobacteriia</taxon>
        <taxon>Flavobacteriales</taxon>
        <taxon>Weeksellaceae</taxon>
        <taxon>Chryseobacterium group</taxon>
        <taxon>Chryseobacterium</taxon>
    </lineage>
</organism>
<dbReference type="EMBL" id="JACYFS010000011">
    <property type="protein sequence ID" value="MBD8084523.1"/>
    <property type="molecule type" value="Genomic_DNA"/>
</dbReference>
<sequence length="239" mass="26785">MARLNKNGNLSGAIGNIIFVNNGDRSYAKAKGKDPKQTDNTKKSYTAFGMVSTVDKQFRAELMAKVNLITSTKYAPSHRTQLRRTARQTDLAKNKIKLEYTDPQFLVGYNFNRDFNWDQCVRFFLEFQENADGKITIKIPALTWGKEIKAPAKATRAELTISIISTNLNAPVINVKNIASFTLHISTSEKTEMQSFEFETAEETGWVLVTGSISFTSPLNNIKPEQKGASTYLWAKGLI</sequence>
<gene>
    <name evidence="1" type="ORF">IC610_19115</name>
</gene>